<dbReference type="Proteomes" id="UP000054466">
    <property type="component" value="Unassembled WGS sequence"/>
</dbReference>
<feature type="region of interest" description="Disordered" evidence="1">
    <location>
        <begin position="60"/>
        <end position="92"/>
    </location>
</feature>
<sequence>MLNILPHPSRQSVLIRASSAHLRNFQRCLSVRKTQPFIWRRINLGNYAFRRVRLPRLSDGSATSASGNKSSAQHPSLNKPRRPSDPNSSVRASVTWLTRDPALVDLEKLRLELPRYCDNKSLVKLVVLLVTPSLASLIDPGAFFQHVLTSLYAGRRSFVWENPIEKPIKCVTAVVDALPVPPETPSNSDGDSARAAISDGLALFMSSESFDARSVYAPSELLDDAENKPTATLKFCSTPEVSSSALASDQGPPVRHVTLPAANTIFVNGQRATLFQDLWRIRLTDSEEPSINYLGRKNLKSFQLNLQCPEDSFVNGGSAPLHILTKPRKVVRSMGNVLRQIEVDGEGVPASQELEKAVSAYIKANPASTARSPLLVFALIRPPGTLSFEEGPDGNNDIHGSGSLKSLWHGAQLFKVSGGGGGWGKRQGLLSLEAAVGFETTEVAPSLAFPDFDNDQNVLHELSSRGIVPTGSTVEFLVCSADLTCKDTSRASLSKPAPFLPTEDGTTVVLGTATDPDSQDGMLEGPNVTNAGVIFLPDYFGMVSYGGAALGTNGSMSTRLKPSAISRTRCDVPNARFIIRGVGSVRQPRSKEKE</sequence>
<evidence type="ECO:0000256" key="1">
    <source>
        <dbReference type="SAM" id="MobiDB-lite"/>
    </source>
</evidence>
<dbReference type="HOGENOM" id="CLU_014048_3_0_1"/>
<reference evidence="2 3" key="1">
    <citation type="submission" date="2015-01" db="EMBL/GenBank/DDBJ databases">
        <title>The Genome Sequence of Cladophialophora immunda CBS83496.</title>
        <authorList>
            <consortium name="The Broad Institute Genomics Platform"/>
            <person name="Cuomo C."/>
            <person name="de Hoog S."/>
            <person name="Gorbushina A."/>
            <person name="Stielow B."/>
            <person name="Teixiera M."/>
            <person name="Abouelleil A."/>
            <person name="Chapman S.B."/>
            <person name="Priest M."/>
            <person name="Young S.K."/>
            <person name="Wortman J."/>
            <person name="Nusbaum C."/>
            <person name="Birren B."/>
        </authorList>
    </citation>
    <scope>NUCLEOTIDE SEQUENCE [LARGE SCALE GENOMIC DNA]</scope>
    <source>
        <strain evidence="2 3">CBS 83496</strain>
    </source>
</reference>
<dbReference type="GeneID" id="27351684"/>
<protein>
    <submittedName>
        <fullName evidence="2">Uncharacterized protein</fullName>
    </submittedName>
</protein>
<name>A0A0D1Z3D3_9EURO</name>
<keyword evidence="3" id="KW-1185">Reference proteome</keyword>
<evidence type="ECO:0000313" key="2">
    <source>
        <dbReference type="EMBL" id="KIW22171.1"/>
    </source>
</evidence>
<dbReference type="AlphaFoldDB" id="A0A0D1Z3D3"/>
<evidence type="ECO:0000313" key="3">
    <source>
        <dbReference type="Proteomes" id="UP000054466"/>
    </source>
</evidence>
<dbReference type="OrthoDB" id="1744869at2759"/>
<feature type="compositionally biased region" description="Polar residues" evidence="1">
    <location>
        <begin position="60"/>
        <end position="76"/>
    </location>
</feature>
<gene>
    <name evidence="2" type="ORF">PV07_12490</name>
</gene>
<proteinExistence type="predicted"/>
<organism evidence="2 3">
    <name type="scientific">Cladophialophora immunda</name>
    <dbReference type="NCBI Taxonomy" id="569365"/>
    <lineage>
        <taxon>Eukaryota</taxon>
        <taxon>Fungi</taxon>
        <taxon>Dikarya</taxon>
        <taxon>Ascomycota</taxon>
        <taxon>Pezizomycotina</taxon>
        <taxon>Eurotiomycetes</taxon>
        <taxon>Chaetothyriomycetidae</taxon>
        <taxon>Chaetothyriales</taxon>
        <taxon>Herpotrichiellaceae</taxon>
        <taxon>Cladophialophora</taxon>
    </lineage>
</organism>
<dbReference type="EMBL" id="KN847048">
    <property type="protein sequence ID" value="KIW22171.1"/>
    <property type="molecule type" value="Genomic_DNA"/>
</dbReference>
<dbReference type="VEuPathDB" id="FungiDB:PV07_12490"/>
<dbReference type="RefSeq" id="XP_016242387.1">
    <property type="nucleotide sequence ID" value="XM_016400019.1"/>
</dbReference>
<accession>A0A0D1Z3D3</accession>
<dbReference type="STRING" id="569365.A0A0D1Z3D3"/>